<evidence type="ECO:0000313" key="3">
    <source>
        <dbReference type="Proteomes" id="UP000799439"/>
    </source>
</evidence>
<dbReference type="AlphaFoldDB" id="A0A9P4JBD7"/>
<gene>
    <name evidence="2" type="ORF">K461DRAFT_273034</name>
</gene>
<reference evidence="2" key="1">
    <citation type="journal article" date="2020" name="Stud. Mycol.">
        <title>101 Dothideomycetes genomes: a test case for predicting lifestyles and emergence of pathogens.</title>
        <authorList>
            <person name="Haridas S."/>
            <person name="Albert R."/>
            <person name="Binder M."/>
            <person name="Bloem J."/>
            <person name="Labutti K."/>
            <person name="Salamov A."/>
            <person name="Andreopoulos B."/>
            <person name="Baker S."/>
            <person name="Barry K."/>
            <person name="Bills G."/>
            <person name="Bluhm B."/>
            <person name="Cannon C."/>
            <person name="Castanera R."/>
            <person name="Culley D."/>
            <person name="Daum C."/>
            <person name="Ezra D."/>
            <person name="Gonzalez J."/>
            <person name="Henrissat B."/>
            <person name="Kuo A."/>
            <person name="Liang C."/>
            <person name="Lipzen A."/>
            <person name="Lutzoni F."/>
            <person name="Magnuson J."/>
            <person name="Mondo S."/>
            <person name="Nolan M."/>
            <person name="Ohm R."/>
            <person name="Pangilinan J."/>
            <person name="Park H.-J."/>
            <person name="Ramirez L."/>
            <person name="Alfaro M."/>
            <person name="Sun H."/>
            <person name="Tritt A."/>
            <person name="Yoshinaga Y."/>
            <person name="Zwiers L.-H."/>
            <person name="Turgeon B."/>
            <person name="Goodwin S."/>
            <person name="Spatafora J."/>
            <person name="Crous P."/>
            <person name="Grigoriev I."/>
        </authorList>
    </citation>
    <scope>NUCLEOTIDE SEQUENCE</scope>
    <source>
        <strain evidence="2">CBS 260.36</strain>
    </source>
</reference>
<feature type="compositionally biased region" description="Pro residues" evidence="1">
    <location>
        <begin position="72"/>
        <end position="81"/>
    </location>
</feature>
<comment type="caution">
    <text evidence="2">The sequence shown here is derived from an EMBL/GenBank/DDBJ whole genome shotgun (WGS) entry which is preliminary data.</text>
</comment>
<feature type="region of interest" description="Disordered" evidence="1">
    <location>
        <begin position="46"/>
        <end position="81"/>
    </location>
</feature>
<accession>A0A9P4JBD7</accession>
<proteinExistence type="predicted"/>
<sequence>MSLRAVLPSFLPSVHHWLMHPRGLLVGVCPLTQFLASPEGSFAARHHPRVATASARPTGPDITDFEQRSPARRPPPGSQRP</sequence>
<organism evidence="2 3">
    <name type="scientific">Myriangium duriaei CBS 260.36</name>
    <dbReference type="NCBI Taxonomy" id="1168546"/>
    <lineage>
        <taxon>Eukaryota</taxon>
        <taxon>Fungi</taxon>
        <taxon>Dikarya</taxon>
        <taxon>Ascomycota</taxon>
        <taxon>Pezizomycotina</taxon>
        <taxon>Dothideomycetes</taxon>
        <taxon>Dothideomycetidae</taxon>
        <taxon>Myriangiales</taxon>
        <taxon>Myriangiaceae</taxon>
        <taxon>Myriangium</taxon>
    </lineage>
</organism>
<evidence type="ECO:0000313" key="2">
    <source>
        <dbReference type="EMBL" id="KAF2156947.1"/>
    </source>
</evidence>
<name>A0A9P4JBD7_9PEZI</name>
<protein>
    <submittedName>
        <fullName evidence="2">Uncharacterized protein</fullName>
    </submittedName>
</protein>
<dbReference type="EMBL" id="ML996081">
    <property type="protein sequence ID" value="KAF2156947.1"/>
    <property type="molecule type" value="Genomic_DNA"/>
</dbReference>
<dbReference type="Proteomes" id="UP000799439">
    <property type="component" value="Unassembled WGS sequence"/>
</dbReference>
<evidence type="ECO:0000256" key="1">
    <source>
        <dbReference type="SAM" id="MobiDB-lite"/>
    </source>
</evidence>
<keyword evidence="3" id="KW-1185">Reference proteome</keyword>